<dbReference type="Pfam" id="PF00149">
    <property type="entry name" value="Metallophos"/>
    <property type="match status" value="1"/>
</dbReference>
<dbReference type="InterPro" id="IPR051558">
    <property type="entry name" value="Metallophosphoesterase_PAP"/>
</dbReference>
<dbReference type="EMBL" id="PKLZ01000008">
    <property type="protein sequence ID" value="PLW82153.1"/>
    <property type="molecule type" value="Genomic_DNA"/>
</dbReference>
<dbReference type="GO" id="GO:0016787">
    <property type="term" value="F:hydrolase activity"/>
    <property type="evidence" value="ECO:0007669"/>
    <property type="project" value="UniProtKB-KW"/>
</dbReference>
<dbReference type="SUPFAM" id="SSF56300">
    <property type="entry name" value="Metallo-dependent phosphatases"/>
    <property type="match status" value="1"/>
</dbReference>
<dbReference type="PANTHER" id="PTHR10161">
    <property type="entry name" value="TARTRATE-RESISTANT ACID PHOSPHATASE TYPE 5"/>
    <property type="match status" value="1"/>
</dbReference>
<proteinExistence type="predicted"/>
<evidence type="ECO:0000313" key="5">
    <source>
        <dbReference type="Proteomes" id="UP000234845"/>
    </source>
</evidence>
<dbReference type="InterPro" id="IPR004843">
    <property type="entry name" value="Calcineurin-like_PHP"/>
</dbReference>
<keyword evidence="1" id="KW-0732">Signal</keyword>
<evidence type="ECO:0000259" key="3">
    <source>
        <dbReference type="Pfam" id="PF00149"/>
    </source>
</evidence>
<reference evidence="5" key="1">
    <citation type="submission" date="2017-11" db="EMBL/GenBank/DDBJ databases">
        <title>The draft genome sequence of Chromatocurvus sp. F02.</title>
        <authorList>
            <person name="Du Z.-J."/>
            <person name="Chang Y.-Q."/>
        </authorList>
    </citation>
    <scope>NUCLEOTIDE SEQUENCE [LARGE SCALE GENOMIC DNA]</scope>
    <source>
        <strain evidence="5">F02</strain>
    </source>
</reference>
<sequence length="439" mass="48740">MSPELVRLRRKSKGMLMYSIRYNTIFAGLVLLLTVFISSHTLAEYSFVIFGDSGYIPAYEDVDTDETPLVTVEDYLAEERSAWEKRHNTTEFKPAPMVFESTVGGFLPASGLYPVAWAMEDTCKQKGCQFAAMLGDNVYPDGGTLGADARFDSRRYRDMLHKPFHTLGSGIENFTIYSVMGNHDWRISREATMSQMLYLQEHPSFYMPDYFYRVSPPATAGDVEIFVIDTEMLLASTTVYKDKLAADGSGREVSDSEIDEFPAHAAPQTAAEQNMVDWLEHALATSAAKWKIVLGHHALWSGGGSKFEKARALRKLFLPALCRHADAYFSGDDHMLEIYTDGCAGIEGAAAAPLPTMVTGAGAKWRPNHPAFIAQQEKKYPGLTTVWSRGPTWGFMYVTLDGEQMHIEAIVPDTDFSGSSTVEKTVTFTRRSGGARQAD</sequence>
<dbReference type="InterPro" id="IPR029052">
    <property type="entry name" value="Metallo-depent_PP-like"/>
</dbReference>
<dbReference type="Proteomes" id="UP000234845">
    <property type="component" value="Unassembled WGS sequence"/>
</dbReference>
<gene>
    <name evidence="4" type="ORF">CWI75_10195</name>
</gene>
<keyword evidence="2" id="KW-0378">Hydrolase</keyword>
<accession>A0A2N5Y186</accession>
<dbReference type="PANTHER" id="PTHR10161:SF14">
    <property type="entry name" value="TARTRATE-RESISTANT ACID PHOSPHATASE TYPE 5"/>
    <property type="match status" value="1"/>
</dbReference>
<dbReference type="Gene3D" id="3.60.21.10">
    <property type="match status" value="1"/>
</dbReference>
<comment type="caution">
    <text evidence="4">The sequence shown here is derived from an EMBL/GenBank/DDBJ whole genome shotgun (WGS) entry which is preliminary data.</text>
</comment>
<protein>
    <submittedName>
        <fullName evidence="4">Serine/threonine protein phosphatase</fullName>
    </submittedName>
</protein>
<feature type="domain" description="Calcineurin-like phosphoesterase" evidence="3">
    <location>
        <begin position="131"/>
        <end position="334"/>
    </location>
</feature>
<name>A0A2N5Y186_9GAMM</name>
<keyword evidence="5" id="KW-1185">Reference proteome</keyword>
<organism evidence="4 5">
    <name type="scientific">Kineobactrum sediminis</name>
    <dbReference type="NCBI Taxonomy" id="1905677"/>
    <lineage>
        <taxon>Bacteria</taxon>
        <taxon>Pseudomonadati</taxon>
        <taxon>Pseudomonadota</taxon>
        <taxon>Gammaproteobacteria</taxon>
        <taxon>Cellvibrionales</taxon>
        <taxon>Halieaceae</taxon>
        <taxon>Kineobactrum</taxon>
    </lineage>
</organism>
<evidence type="ECO:0000313" key="4">
    <source>
        <dbReference type="EMBL" id="PLW82153.1"/>
    </source>
</evidence>
<evidence type="ECO:0000256" key="2">
    <source>
        <dbReference type="ARBA" id="ARBA00022801"/>
    </source>
</evidence>
<dbReference type="AlphaFoldDB" id="A0A2N5Y186"/>
<evidence type="ECO:0000256" key="1">
    <source>
        <dbReference type="ARBA" id="ARBA00022729"/>
    </source>
</evidence>